<dbReference type="RefSeq" id="WP_182302629.1">
    <property type="nucleotide sequence ID" value="NZ_CP041969.1"/>
</dbReference>
<evidence type="ECO:0000313" key="3">
    <source>
        <dbReference type="Proteomes" id="UP000515679"/>
    </source>
</evidence>
<keyword evidence="1" id="KW-0472">Membrane</keyword>
<dbReference type="InterPro" id="IPR017853">
    <property type="entry name" value="GH"/>
</dbReference>
<protein>
    <submittedName>
        <fullName evidence="2">Uncharacterized protein</fullName>
    </submittedName>
</protein>
<keyword evidence="3" id="KW-1185">Reference proteome</keyword>
<evidence type="ECO:0000256" key="1">
    <source>
        <dbReference type="SAM" id="Phobius"/>
    </source>
</evidence>
<keyword evidence="1" id="KW-1133">Transmembrane helix</keyword>
<dbReference type="SUPFAM" id="SSF51445">
    <property type="entry name" value="(Trans)glycosidases"/>
    <property type="match status" value="1"/>
</dbReference>
<reference evidence="2 3" key="1">
    <citation type="submission" date="2019-07" db="EMBL/GenBank/DDBJ databases">
        <authorList>
            <person name="Kim J.K."/>
            <person name="Cheong H.-M."/>
            <person name="Choi Y."/>
            <person name="Hwang K.J."/>
            <person name="Lee S."/>
            <person name="Choi C."/>
        </authorList>
    </citation>
    <scope>NUCLEOTIDE SEQUENCE [LARGE SCALE GENOMIC DNA]</scope>
    <source>
        <strain evidence="2 3">KS 22</strain>
    </source>
</reference>
<evidence type="ECO:0000313" key="2">
    <source>
        <dbReference type="EMBL" id="QMV41271.1"/>
    </source>
</evidence>
<dbReference type="EMBL" id="CP041969">
    <property type="protein sequence ID" value="QMV41271.1"/>
    <property type="molecule type" value="Genomic_DNA"/>
</dbReference>
<name>A0A7G5BWD7_9BACL</name>
<dbReference type="KEGG" id="cchl:FPL14_08740"/>
<keyword evidence="1" id="KW-0812">Transmembrane</keyword>
<gene>
    <name evidence="2" type="ORF">FPL14_08740</name>
</gene>
<feature type="transmembrane region" description="Helical" evidence="1">
    <location>
        <begin position="12"/>
        <end position="34"/>
    </location>
</feature>
<proteinExistence type="predicted"/>
<dbReference type="AlphaFoldDB" id="A0A7G5BWD7"/>
<sequence>MSVPNLESPRKAVLIKIILIAALVCAAIATVLMLRREFERPPVIATWVWDTESLMKDRSDLLDFAEDQGVNVIFLHVDRKSEDFAPYRAFVEEAHELGMEVEALGGDPTWGLTEYRREIDSFIEWLEDYREAAGEWAAFDGIHVDIEPYLLEEWERERDEIVRQWMGNMAYLVDRMKPHASLRISADLPFWIHKVPTRENVSLGAWMLERLDRVVLMNYRNFAVGENGIIDNALPMIKEGTKAGKPVIIGLETAPTDEGEHVTFYGQGTAGMHRQMQLSHRFMRRYSGYGGFSIHDFKSWREASESGRQEGREG</sequence>
<accession>A0A7G5BWD7</accession>
<organism evidence="2 3">
    <name type="scientific">Cohnella cholangitidis</name>
    <dbReference type="NCBI Taxonomy" id="2598458"/>
    <lineage>
        <taxon>Bacteria</taxon>
        <taxon>Bacillati</taxon>
        <taxon>Bacillota</taxon>
        <taxon>Bacilli</taxon>
        <taxon>Bacillales</taxon>
        <taxon>Paenibacillaceae</taxon>
        <taxon>Cohnella</taxon>
    </lineage>
</organism>
<dbReference type="Proteomes" id="UP000515679">
    <property type="component" value="Chromosome"/>
</dbReference>